<feature type="chain" id="PRO_5002769956" evidence="1">
    <location>
        <begin position="27"/>
        <end position="55"/>
    </location>
</feature>
<keyword evidence="3" id="KW-1185">Reference proteome</keyword>
<evidence type="ECO:0000313" key="2">
    <source>
        <dbReference type="EMBL" id="ACB53980.1"/>
    </source>
</evidence>
<accession>B1WVJ0</accession>
<feature type="signal peptide" evidence="1">
    <location>
        <begin position="1"/>
        <end position="26"/>
    </location>
</feature>
<dbReference type="AlphaFoldDB" id="B1WVJ0"/>
<sequence>MLKSSKIISFLLMLSLWQLPFNSAKAEQVCKVTDPTGTEPLLMFGKPPMVALWVR</sequence>
<proteinExistence type="predicted"/>
<gene>
    <name evidence="2" type="ordered locus">cce_4632</name>
</gene>
<dbReference type="HOGENOM" id="CLU_3024525_0_0_3"/>
<evidence type="ECO:0000313" key="3">
    <source>
        <dbReference type="Proteomes" id="UP000001203"/>
    </source>
</evidence>
<reference evidence="2 3" key="1">
    <citation type="journal article" date="2008" name="Proc. Natl. Acad. Sci. U.S.A.">
        <title>The genome of Cyanothece 51142, a unicellular diazotrophic cyanobacterium important in the marine nitrogen cycle.</title>
        <authorList>
            <person name="Welsh E.A."/>
            <person name="Liberton M."/>
            <person name="Stoeckel J."/>
            <person name="Loh T."/>
            <person name="Elvitigala T."/>
            <person name="Wang C."/>
            <person name="Wollam A."/>
            <person name="Fulton R.S."/>
            <person name="Clifton S.W."/>
            <person name="Jacobs J.M."/>
            <person name="Aurora R."/>
            <person name="Ghosh B.K."/>
            <person name="Sherman L.A."/>
            <person name="Smith R.D."/>
            <person name="Wilson R.K."/>
            <person name="Pakrasi H.B."/>
        </authorList>
    </citation>
    <scope>NUCLEOTIDE SEQUENCE [LARGE SCALE GENOMIC DNA]</scope>
    <source>
        <strain evidence="3">ATCC 51142 / BH68</strain>
    </source>
</reference>
<dbReference type="Proteomes" id="UP000001203">
    <property type="component" value="Chromosome circular"/>
</dbReference>
<dbReference type="STRING" id="43989.cce_4632"/>
<protein>
    <submittedName>
        <fullName evidence="2">Uncharacterized protein</fullName>
    </submittedName>
</protein>
<keyword evidence="1" id="KW-0732">Signal</keyword>
<name>B1WVJ0_CROS5</name>
<dbReference type="EMBL" id="CP000806">
    <property type="protein sequence ID" value="ACB53980.1"/>
    <property type="molecule type" value="Genomic_DNA"/>
</dbReference>
<organism evidence="2 3">
    <name type="scientific">Crocosphaera subtropica (strain ATCC 51142 / BH68)</name>
    <name type="common">Cyanothece sp. (strain ATCC 51142)</name>
    <dbReference type="NCBI Taxonomy" id="43989"/>
    <lineage>
        <taxon>Bacteria</taxon>
        <taxon>Bacillati</taxon>
        <taxon>Cyanobacteriota</taxon>
        <taxon>Cyanophyceae</taxon>
        <taxon>Oscillatoriophycideae</taxon>
        <taxon>Chroococcales</taxon>
        <taxon>Aphanothecaceae</taxon>
        <taxon>Crocosphaera</taxon>
        <taxon>Crocosphaera subtropica</taxon>
    </lineage>
</organism>
<evidence type="ECO:0000256" key="1">
    <source>
        <dbReference type="SAM" id="SignalP"/>
    </source>
</evidence>
<dbReference type="KEGG" id="cyt:cce_4632"/>